<accession>A0A4U3MJA9</accession>
<proteinExistence type="predicted"/>
<evidence type="ECO:0000313" key="2">
    <source>
        <dbReference type="EMBL" id="TKK89431.1"/>
    </source>
</evidence>
<dbReference type="RefSeq" id="WP_137273916.1">
    <property type="nucleotide sequence ID" value="NZ_JAMWKG010000003.1"/>
</dbReference>
<gene>
    <name evidence="2" type="ORF">EY666_04525</name>
</gene>
<reference evidence="2 3" key="1">
    <citation type="submission" date="2019-02" db="EMBL/GenBank/DDBJ databases">
        <title>Bacteria dissemination in different level of health care in South Africa: the effectiveness of infections prevention and control.</title>
        <authorList>
            <person name="Shobo C."/>
            <person name="Amoako D.G."/>
            <person name="Allam M."/>
            <person name="Ismail A."/>
            <person name="Bester L.A."/>
            <person name="Essack S.Y."/>
        </authorList>
    </citation>
    <scope>NUCLEOTIDE SEQUENCE [LARGE SCALE GENOMIC DNA]</scope>
    <source>
        <strain evidence="2 3">2SIL2</strain>
    </source>
</reference>
<sequence length="89" mass="10844">MLYLIISIAIGFCLGVYVERFVFVYLSVNDRFRQKAICKKFNCNRKDFSYFLEDEDGYYIVVFENREYRVKFSMNQTNIVYCKELERIN</sequence>
<keyword evidence="1" id="KW-0812">Transmembrane</keyword>
<protein>
    <submittedName>
        <fullName evidence="2">Uncharacterized protein</fullName>
    </submittedName>
</protein>
<name>A0A4U3MJA9_ENTFL</name>
<dbReference type="Proteomes" id="UP000305511">
    <property type="component" value="Unassembled WGS sequence"/>
</dbReference>
<dbReference type="AlphaFoldDB" id="A0A4U3MJA9"/>
<keyword evidence="1" id="KW-0472">Membrane</keyword>
<keyword evidence="1" id="KW-1133">Transmembrane helix</keyword>
<dbReference type="EMBL" id="SIYF01000093">
    <property type="protein sequence ID" value="TKK89431.1"/>
    <property type="molecule type" value="Genomic_DNA"/>
</dbReference>
<evidence type="ECO:0000313" key="3">
    <source>
        <dbReference type="Proteomes" id="UP000305511"/>
    </source>
</evidence>
<feature type="transmembrane region" description="Helical" evidence="1">
    <location>
        <begin position="6"/>
        <end position="26"/>
    </location>
</feature>
<evidence type="ECO:0000256" key="1">
    <source>
        <dbReference type="SAM" id="Phobius"/>
    </source>
</evidence>
<organism evidence="2 3">
    <name type="scientific">Enterococcus faecalis</name>
    <name type="common">Streptococcus faecalis</name>
    <dbReference type="NCBI Taxonomy" id="1351"/>
    <lineage>
        <taxon>Bacteria</taxon>
        <taxon>Bacillati</taxon>
        <taxon>Bacillota</taxon>
        <taxon>Bacilli</taxon>
        <taxon>Lactobacillales</taxon>
        <taxon>Enterococcaceae</taxon>
        <taxon>Enterococcus</taxon>
    </lineage>
</organism>
<comment type="caution">
    <text evidence="2">The sequence shown here is derived from an EMBL/GenBank/DDBJ whole genome shotgun (WGS) entry which is preliminary data.</text>
</comment>